<organism evidence="1 2">
    <name type="scientific">Methylobacterium adhaesivum</name>
    <dbReference type="NCBI Taxonomy" id="333297"/>
    <lineage>
        <taxon>Bacteria</taxon>
        <taxon>Pseudomonadati</taxon>
        <taxon>Pseudomonadota</taxon>
        <taxon>Alphaproteobacteria</taxon>
        <taxon>Hyphomicrobiales</taxon>
        <taxon>Methylobacteriaceae</taxon>
        <taxon>Methylobacterium</taxon>
    </lineage>
</organism>
<proteinExistence type="predicted"/>
<name>A0ABT8BIU1_9HYPH</name>
<dbReference type="EMBL" id="JAUFPX010000015">
    <property type="protein sequence ID" value="MDN3592083.1"/>
    <property type="molecule type" value="Genomic_DNA"/>
</dbReference>
<dbReference type="RefSeq" id="WP_238226162.1">
    <property type="nucleotide sequence ID" value="NZ_BPQD01000016.1"/>
</dbReference>
<reference evidence="2" key="1">
    <citation type="journal article" date="2019" name="Int. J. Syst. Evol. Microbiol.">
        <title>The Global Catalogue of Microorganisms (GCM) 10K type strain sequencing project: providing services to taxonomists for standard genome sequencing and annotation.</title>
        <authorList>
            <consortium name="The Broad Institute Genomics Platform"/>
            <consortium name="The Broad Institute Genome Sequencing Center for Infectious Disease"/>
            <person name="Wu L."/>
            <person name="Ma J."/>
        </authorList>
    </citation>
    <scope>NUCLEOTIDE SEQUENCE [LARGE SCALE GENOMIC DNA]</scope>
    <source>
        <strain evidence="2">CECT 7069</strain>
    </source>
</reference>
<accession>A0ABT8BIU1</accession>
<evidence type="ECO:0000313" key="2">
    <source>
        <dbReference type="Proteomes" id="UP001224644"/>
    </source>
</evidence>
<comment type="caution">
    <text evidence="1">The sequence shown here is derived from an EMBL/GenBank/DDBJ whole genome shotgun (WGS) entry which is preliminary data.</text>
</comment>
<evidence type="ECO:0000313" key="1">
    <source>
        <dbReference type="EMBL" id="MDN3592083.1"/>
    </source>
</evidence>
<dbReference type="Proteomes" id="UP001224644">
    <property type="component" value="Unassembled WGS sequence"/>
</dbReference>
<sequence length="93" mass="10326">MSKKNAAAMNDGLYYISRRNISPSHGSSLKKLMRGARIAAGLRPLKMPRRQFLPAAFYIDANLGRVLVLKAFDLHPTKGFRSVPDAPLQFRAA</sequence>
<gene>
    <name evidence="1" type="ORF">QWZ12_15910</name>
</gene>
<protein>
    <submittedName>
        <fullName evidence="1">Uncharacterized protein</fullName>
    </submittedName>
</protein>
<keyword evidence="2" id="KW-1185">Reference proteome</keyword>